<comment type="similarity">
    <text evidence="14">In the C-terminal section; belongs to the type IA topoisomerase family.</text>
</comment>
<dbReference type="InterPro" id="IPR011545">
    <property type="entry name" value="DEAD/DEAH_box_helicase_dom"/>
</dbReference>
<keyword evidence="8 14" id="KW-0067">ATP-binding</keyword>
<dbReference type="SMART" id="SM00437">
    <property type="entry name" value="TOP1Ac"/>
    <property type="match status" value="1"/>
</dbReference>
<evidence type="ECO:0000256" key="6">
    <source>
        <dbReference type="ARBA" id="ARBA00022771"/>
    </source>
</evidence>
<evidence type="ECO:0000256" key="10">
    <source>
        <dbReference type="ARBA" id="ARBA00023125"/>
    </source>
</evidence>
<dbReference type="STRING" id="667014.Thein_1451"/>
<dbReference type="SUPFAM" id="SSF52540">
    <property type="entry name" value="P-loop containing nucleoside triphosphate hydrolases"/>
    <property type="match status" value="2"/>
</dbReference>
<evidence type="ECO:0000256" key="3">
    <source>
        <dbReference type="ARBA" id="ARBA00022490"/>
    </source>
</evidence>
<keyword evidence="14" id="KW-0378">Hydrolase</keyword>
<dbReference type="InterPro" id="IPR013824">
    <property type="entry name" value="Topo_IA_cen_sub1"/>
</dbReference>
<dbReference type="PRINTS" id="PR00417">
    <property type="entry name" value="PRTPISMRASEI"/>
</dbReference>
<feature type="domain" description="RG N-terminal-type" evidence="18">
    <location>
        <begin position="1"/>
        <end position="39"/>
    </location>
</feature>
<dbReference type="GO" id="GO:0008270">
    <property type="term" value="F:zinc ion binding"/>
    <property type="evidence" value="ECO:0007669"/>
    <property type="project" value="UniProtKB-UniRule"/>
</dbReference>
<dbReference type="PROSITE" id="PS51192">
    <property type="entry name" value="HELICASE_ATP_BIND_1"/>
    <property type="match status" value="1"/>
</dbReference>
<dbReference type="Gene3D" id="1.10.290.10">
    <property type="entry name" value="Topoisomerase I, domain 4"/>
    <property type="match status" value="1"/>
</dbReference>
<feature type="active site" description="O-(5'-phospho-DNA)-tyrosine intermediate" evidence="14">
    <location>
        <position position="899"/>
    </location>
</feature>
<evidence type="ECO:0000256" key="1">
    <source>
        <dbReference type="ARBA" id="ARBA00004496"/>
    </source>
</evidence>
<keyword evidence="9 14" id="KW-0799">Topoisomerase</keyword>
<dbReference type="Gene3D" id="3.40.50.300">
    <property type="entry name" value="P-loop containing nucleotide triphosphate hydrolases"/>
    <property type="match status" value="3"/>
</dbReference>
<dbReference type="InterPro" id="IPR013826">
    <property type="entry name" value="Topo_IA_cen_sub3"/>
</dbReference>
<evidence type="ECO:0000256" key="4">
    <source>
        <dbReference type="ARBA" id="ARBA00022723"/>
    </source>
</evidence>
<dbReference type="GO" id="GO:0006260">
    <property type="term" value="P:DNA replication"/>
    <property type="evidence" value="ECO:0007669"/>
    <property type="project" value="UniProtKB-UniRule"/>
</dbReference>
<dbReference type="OrthoDB" id="9804262at2"/>
<dbReference type="GO" id="GO:0006265">
    <property type="term" value="P:DNA topological change"/>
    <property type="evidence" value="ECO:0007669"/>
    <property type="project" value="UniProtKB-UniRule"/>
</dbReference>
<comment type="domain">
    <text evidence="14">Introduction of positive supercoils requires the cooperation of both domains. The helicase-like domain probably does not directly unwind DNA, but more likely acts by driving ATP-dependent conformational changes within the whole enzyme. A beta hairpin in the 'latch' region of the N-terminal domain plays a regulatory role in the enzyme, repressing topoisomerase activity in the absence of ATP and preventing the enzyme from acting as an ATP-independent relaxing enzyme; it also helps to coordinate nucleotide hydrolysis by the ATPase domain with the supercoiling activity of the topoisomerase domain.</text>
</comment>
<dbReference type="InterPro" id="IPR040569">
    <property type="entry name" value="Znf_Rg"/>
</dbReference>
<keyword evidence="10 14" id="KW-0238">DNA-binding</keyword>
<dbReference type="KEGG" id="tid:Thein_1451"/>
<dbReference type="CDD" id="cd00186">
    <property type="entry name" value="TOP1Ac"/>
    <property type="match status" value="1"/>
</dbReference>
<evidence type="ECO:0000256" key="15">
    <source>
        <dbReference type="RuleBase" id="RU004026"/>
    </source>
</evidence>
<dbReference type="Pfam" id="PF01751">
    <property type="entry name" value="Toprim"/>
    <property type="match status" value="1"/>
</dbReference>
<dbReference type="PANTHER" id="PTHR43505">
    <property type="entry name" value="REVERSE GYRASE"/>
    <property type="match status" value="1"/>
</dbReference>
<evidence type="ECO:0000256" key="13">
    <source>
        <dbReference type="ARBA" id="ARBA00049360"/>
    </source>
</evidence>
<dbReference type="HOGENOM" id="CLU_002886_0_0_0"/>
<dbReference type="SUPFAM" id="SSF56712">
    <property type="entry name" value="Prokaryotic type I DNA topoisomerase"/>
    <property type="match status" value="1"/>
</dbReference>
<dbReference type="PaxDb" id="667014-Thein_1451"/>
<dbReference type="Pfam" id="PF01131">
    <property type="entry name" value="Topoisom_bac"/>
    <property type="match status" value="1"/>
</dbReference>
<dbReference type="PANTHER" id="PTHR43505:SF1">
    <property type="entry name" value="REVERSE GYRASE"/>
    <property type="match status" value="1"/>
</dbReference>
<dbReference type="PROSITE" id="PS50880">
    <property type="entry name" value="TOPRIM"/>
    <property type="match status" value="1"/>
</dbReference>
<comment type="subunit">
    <text evidence="2 14">Monomer.</text>
</comment>
<accession>F8AA28</accession>
<protein>
    <recommendedName>
        <fullName evidence="14 15">Reverse gyrase</fullName>
        <ecNumber evidence="14">5.6.2.-</ecNumber>
    </recommendedName>
</protein>
<gene>
    <name evidence="14" type="primary">rgy</name>
    <name evidence="20" type="ordered locus">Thein_1451</name>
</gene>
<evidence type="ECO:0000313" key="21">
    <source>
        <dbReference type="Proteomes" id="UP000006793"/>
    </source>
</evidence>
<dbReference type="PROSITE" id="PS52039">
    <property type="entry name" value="TOPO_IA_2"/>
    <property type="match status" value="1"/>
</dbReference>
<dbReference type="InterPro" id="IPR013497">
    <property type="entry name" value="Topo_IA_cen"/>
</dbReference>
<dbReference type="SMART" id="SM00487">
    <property type="entry name" value="DEXDc"/>
    <property type="match status" value="1"/>
</dbReference>
<dbReference type="InParanoid" id="F8AA28"/>
<keyword evidence="21" id="KW-1185">Reference proteome</keyword>
<dbReference type="Pfam" id="PF00270">
    <property type="entry name" value="DEAD"/>
    <property type="match status" value="1"/>
</dbReference>
<dbReference type="CDD" id="cd17924">
    <property type="entry name" value="DDXDc_reverse_gyrase"/>
    <property type="match status" value="1"/>
</dbReference>
<dbReference type="InterPro" id="IPR003602">
    <property type="entry name" value="Topo_IA_DNA-bd_dom"/>
</dbReference>
<evidence type="ECO:0000256" key="9">
    <source>
        <dbReference type="ARBA" id="ARBA00023029"/>
    </source>
</evidence>
<evidence type="ECO:0000259" key="17">
    <source>
        <dbReference type="PROSITE" id="PS51192"/>
    </source>
</evidence>
<keyword evidence="3 14" id="KW-0963">Cytoplasm</keyword>
<evidence type="ECO:0000256" key="5">
    <source>
        <dbReference type="ARBA" id="ARBA00022741"/>
    </source>
</evidence>
<feature type="domain" description="Helicase ATP-binding" evidence="17">
    <location>
        <begin position="85"/>
        <end position="275"/>
    </location>
</feature>
<name>F8AA28_THEID</name>
<comment type="miscellaneous">
    <text evidence="14">This enzyme is the only unique feature of hyperthermophilic bacteria/archaea known and seems to be essential for adaptation to life at high temperatures. It may play a role in stabilization of DNA at high temperatures.</text>
</comment>
<feature type="domain" description="Toprim" evidence="16">
    <location>
        <begin position="583"/>
        <end position="740"/>
    </location>
</feature>
<evidence type="ECO:0000259" key="18">
    <source>
        <dbReference type="PROSITE" id="PS52036"/>
    </source>
</evidence>
<dbReference type="AlphaFoldDB" id="F8AA28"/>
<dbReference type="PROSITE" id="PS52036">
    <property type="entry name" value="ZF_RG_N"/>
    <property type="match status" value="1"/>
</dbReference>
<comment type="catalytic activity">
    <reaction evidence="13 14 15">
        <text>ATP + H2O = ADP + phosphate + H(+)</text>
        <dbReference type="Rhea" id="RHEA:13065"/>
        <dbReference type="ChEBI" id="CHEBI:15377"/>
        <dbReference type="ChEBI" id="CHEBI:15378"/>
        <dbReference type="ChEBI" id="CHEBI:30616"/>
        <dbReference type="ChEBI" id="CHEBI:43474"/>
        <dbReference type="ChEBI" id="CHEBI:456216"/>
    </reaction>
</comment>
<keyword evidence="4 14" id="KW-0479">Metal-binding</keyword>
<keyword evidence="6 14" id="KW-0863">Zinc-finger</keyword>
<dbReference type="InterPro" id="IPR027417">
    <property type="entry name" value="P-loop_NTPase"/>
</dbReference>
<comment type="similarity">
    <text evidence="12 14">In the N-terminal section; belongs to the DEAD box helicase family. DDVD subfamily.</text>
</comment>
<dbReference type="Pfam" id="PF17915">
    <property type="entry name" value="zf_Rg"/>
    <property type="match status" value="1"/>
</dbReference>
<keyword evidence="7 14" id="KW-0862">Zinc</keyword>
<evidence type="ECO:0000259" key="16">
    <source>
        <dbReference type="PROSITE" id="PS50880"/>
    </source>
</evidence>
<feature type="binding site" evidence="14">
    <location>
        <position position="81"/>
    </location>
    <ligand>
        <name>ATP</name>
        <dbReference type="ChEBI" id="CHEBI:30616"/>
    </ligand>
</feature>
<dbReference type="RefSeq" id="WP_013908056.1">
    <property type="nucleotide sequence ID" value="NC_015681.1"/>
</dbReference>
<dbReference type="SMART" id="SM00436">
    <property type="entry name" value="TOP1Bc"/>
    <property type="match status" value="1"/>
</dbReference>
<evidence type="ECO:0000256" key="2">
    <source>
        <dbReference type="ARBA" id="ARBA00011245"/>
    </source>
</evidence>
<evidence type="ECO:0000313" key="20">
    <source>
        <dbReference type="EMBL" id="AEH45314.1"/>
    </source>
</evidence>
<dbReference type="InterPro" id="IPR006171">
    <property type="entry name" value="TOPRIM_dom"/>
</dbReference>
<keyword evidence="11 14" id="KW-0413">Isomerase</keyword>
<reference evidence="20 21" key="2">
    <citation type="journal article" date="2012" name="Stand. Genomic Sci.">
        <title>Complete genome sequence of the thermophilic sulfate-reducing ocean bacterium Thermodesulfatator indicus type strain (CIR29812(T)).</title>
        <authorList>
            <person name="Anderson I."/>
            <person name="Saunders E."/>
            <person name="Lapidus A."/>
            <person name="Nolan M."/>
            <person name="Lucas S."/>
            <person name="Tice H."/>
            <person name="Del Rio T.G."/>
            <person name="Cheng J.F."/>
            <person name="Han C."/>
            <person name="Tapia R."/>
            <person name="Goodwin L.A."/>
            <person name="Pitluck S."/>
            <person name="Liolios K."/>
            <person name="Mavromatis K."/>
            <person name="Pagani I."/>
            <person name="Ivanova N."/>
            <person name="Mikhailova N."/>
            <person name="Pati A."/>
            <person name="Chen A."/>
            <person name="Palaniappan K."/>
            <person name="Land M."/>
            <person name="Hauser L."/>
            <person name="Jeffries C.D."/>
            <person name="Chang Y.J."/>
            <person name="Brambilla E.M."/>
            <person name="Rohde M."/>
            <person name="Spring S."/>
            <person name="Goker M."/>
            <person name="Detter J.C."/>
            <person name="Woyke T."/>
            <person name="Bristow J."/>
            <person name="Eisen J.A."/>
            <person name="Markowitz V."/>
            <person name="Hugenholtz P."/>
            <person name="Kyrpides N.C."/>
            <person name="Klenk H.P."/>
        </authorList>
    </citation>
    <scope>NUCLEOTIDE SEQUENCE [LARGE SCALE GENOMIC DNA]</scope>
    <source>
        <strain evidence="21">DSM 15286 / JCM 11887 / CIR29812</strain>
    </source>
</reference>
<evidence type="ECO:0000256" key="7">
    <source>
        <dbReference type="ARBA" id="ARBA00022833"/>
    </source>
</evidence>
<dbReference type="EMBL" id="CP002683">
    <property type="protein sequence ID" value="AEH45314.1"/>
    <property type="molecule type" value="Genomic_DNA"/>
</dbReference>
<dbReference type="Gene3D" id="1.10.460.10">
    <property type="entry name" value="Topoisomerase I, domain 2"/>
    <property type="match status" value="1"/>
</dbReference>
<dbReference type="GO" id="GO:0005737">
    <property type="term" value="C:cytoplasm"/>
    <property type="evidence" value="ECO:0007669"/>
    <property type="project" value="UniProtKB-SubCell"/>
</dbReference>
<reference evidence="21" key="1">
    <citation type="submission" date="2011-04" db="EMBL/GenBank/DDBJ databases">
        <title>The complete genome of Thermodesulfatator indicus DSM 15286.</title>
        <authorList>
            <person name="Lucas S."/>
            <person name="Copeland A."/>
            <person name="Lapidus A."/>
            <person name="Bruce D."/>
            <person name="Goodwin L."/>
            <person name="Pitluck S."/>
            <person name="Peters L."/>
            <person name="Kyrpides N."/>
            <person name="Mavromatis K."/>
            <person name="Pagani I."/>
            <person name="Ivanova N."/>
            <person name="Saunders L."/>
            <person name="Detter J.C."/>
            <person name="Tapia R."/>
            <person name="Han C."/>
            <person name="Land M."/>
            <person name="Hauser L."/>
            <person name="Markowitz V."/>
            <person name="Cheng J.-F."/>
            <person name="Hugenholtz P."/>
            <person name="Woyke T."/>
            <person name="Wu D."/>
            <person name="Spring S."/>
            <person name="Schroeder M."/>
            <person name="Brambilla E."/>
            <person name="Klenk H.-P."/>
            <person name="Eisen J.A."/>
        </authorList>
    </citation>
    <scope>NUCLEOTIDE SEQUENCE [LARGE SCALE GENOMIC DNA]</scope>
    <source>
        <strain evidence="21">DSM 15286 / JCM 11887 / CIR29812</strain>
    </source>
</reference>
<dbReference type="Gene3D" id="2.60.510.20">
    <property type="match status" value="1"/>
</dbReference>
<evidence type="ECO:0000256" key="12">
    <source>
        <dbReference type="ARBA" id="ARBA00043976"/>
    </source>
</evidence>
<dbReference type="SMART" id="SM00493">
    <property type="entry name" value="TOPRIM"/>
    <property type="match status" value="1"/>
</dbReference>
<evidence type="ECO:0000256" key="14">
    <source>
        <dbReference type="HAMAP-Rule" id="MF_01125"/>
    </source>
</evidence>
<dbReference type="GO" id="GO:0005524">
    <property type="term" value="F:ATP binding"/>
    <property type="evidence" value="ECO:0007669"/>
    <property type="project" value="UniProtKB-UniRule"/>
</dbReference>
<keyword evidence="5 14" id="KW-0547">Nucleotide-binding</keyword>
<dbReference type="InterPro" id="IPR003601">
    <property type="entry name" value="Topo_IA_2"/>
</dbReference>
<dbReference type="eggNOG" id="COG1110">
    <property type="taxonomic scope" value="Bacteria"/>
</dbReference>
<feature type="domain" description="Topo IA-type catalytic" evidence="19">
    <location>
        <begin position="756"/>
        <end position="1150"/>
    </location>
</feature>
<evidence type="ECO:0000256" key="8">
    <source>
        <dbReference type="ARBA" id="ARBA00022840"/>
    </source>
</evidence>
<comment type="subcellular location">
    <subcellularLocation>
        <location evidence="1 14">Cytoplasm</location>
    </subcellularLocation>
</comment>
<dbReference type="HAMAP" id="MF_01125">
    <property type="entry name" value="Reverse_gyrase"/>
    <property type="match status" value="1"/>
</dbReference>
<dbReference type="GO" id="GO:0016887">
    <property type="term" value="F:ATP hydrolysis activity"/>
    <property type="evidence" value="ECO:0007669"/>
    <property type="project" value="RHEA"/>
</dbReference>
<evidence type="ECO:0000256" key="11">
    <source>
        <dbReference type="ARBA" id="ARBA00023235"/>
    </source>
</evidence>
<dbReference type="GO" id="GO:0003677">
    <property type="term" value="F:DNA binding"/>
    <property type="evidence" value="ECO:0007669"/>
    <property type="project" value="UniProtKB-UniRule"/>
</dbReference>
<dbReference type="InterPro" id="IPR014001">
    <property type="entry name" value="Helicase_ATP-bd"/>
</dbReference>
<proteinExistence type="inferred from homology"/>
<dbReference type="NCBIfam" id="TIGR01054">
    <property type="entry name" value="rgy"/>
    <property type="match status" value="1"/>
</dbReference>
<evidence type="ECO:0000259" key="19">
    <source>
        <dbReference type="PROSITE" id="PS52039"/>
    </source>
</evidence>
<dbReference type="GO" id="GO:0160097">
    <property type="term" value="F:reverse gyrase activity"/>
    <property type="evidence" value="ECO:0007669"/>
    <property type="project" value="UniProtKB-UniRule"/>
</dbReference>
<comment type="cofactor">
    <cofactor evidence="14">
        <name>Zn(2+)</name>
        <dbReference type="ChEBI" id="CHEBI:29105"/>
    </cofactor>
    <text evidence="14">Binds 1 or 2 zinc ions per subunit.</text>
</comment>
<sequence length="1169" mass="134664">MLFLVAHACPNCGGTISDERLNRGLPCSKCLPVPTEQDVCQALEEKGQLKRLSLFCNALSELDKFRHYFQKAVGFWPSSLQETWIKRLLLRESFAILAPTGTGKTTFGLLTSLYFAGKVLILVPTRLLAQQIGERLEEFSQKTGIKRQILAYLGKKKDKETFASQNFDILVCTTAFFYKHLDELLDLDFEFVFIDDVDSFLKRSAHIDKLFKLLGFSEREIALALKPQKTEKDFEKLEAIRKRHAGKKILLMSSATLRPRTTRVLLFRYLLGFEVQRAVSSLRNVVDAYKDMSSSDLAGLLQKAAELVKILGPGGLLFLSQSYGKDQVENVVEFLRAKGFKVLSYLELSPKEIMAQMETGDFDVAVGLAHLANPLVRGIDLPYILRYALFLGVPKHVIPTKVDLLPRSLFNVLANIIGILDEEERLKAMADLQYLRRYLTLTQENLPKYPRILERLKEIKAFVDNKFKDEAFLERLSKSEDVFLVKEGEELFLVVGDTATYIQASGRVSRLTAHGLLKGLSVVLVEDLRAFRSLERRLRFQLGEEFSFVPLENLDLKELSCELTEVRQLKRNAKGASRDFIKTALVVVESPHKAKTIASFFGKPAVRKVGEAFVYEIPAEDKVLMITASLGHVFNLSRRRGFFGVFKENSRFVPMFDSIKICEPTKEQLVDPEEVKTRCPEGRIYDKRELLESLRKLAFEIEEVYIGSDPDAEGEKIAYDLLIEMRPFNSNIRRLEFHEVTSRAFREAIKNPEEFNLNRVKAQLTRRVVDRWVGFVLSRKLWEAFGRKRLSAGRVQTPVLGWVIERADEAKQKKALISFKLFNETFNLTIEDLKLARRVFEALDELSWEILEQKEEEKNPFPPYTTDTVLQDASQRLKFSTRETMNLLQDLFENGLITYHRTDSTRISEAGRYQVAKPYITEKFGEDYFYPRAWGEGGAHEGIRPTRPRDVHEIRLMLANGLLTLAEPERALKLYDLIFKRFMASQMRPALVEKTIIRFSLPFYNWEEEIITQILRDGFEKLYPTFKVVSLSPQAGLQEKGYKLVPKVELFTEGTLVQEMKRRGLGRPSTYAEIVTTLIQRKYVKVLPGGRLTPTRLGREVYEFLRKNYPQYTDEALTRELEEAMDLIEEGKLDYQKVLAEAYRIRRLLSGEPEEHAFEERLTTYQRDF</sequence>
<dbReference type="Proteomes" id="UP000006793">
    <property type="component" value="Chromosome"/>
</dbReference>
<dbReference type="Gene3D" id="3.40.50.140">
    <property type="match status" value="1"/>
</dbReference>
<feature type="region of interest" description="Topoisomerase I" evidence="14">
    <location>
        <begin position="579"/>
        <end position="1169"/>
    </location>
</feature>
<dbReference type="InterPro" id="IPR005736">
    <property type="entry name" value="Reverse_gyrase"/>
</dbReference>
<dbReference type="InterPro" id="IPR023405">
    <property type="entry name" value="Topo_IA_core_domain"/>
</dbReference>
<dbReference type="GO" id="GO:0008094">
    <property type="term" value="F:ATP-dependent activity, acting on DNA"/>
    <property type="evidence" value="ECO:0007669"/>
    <property type="project" value="UniProtKB-UniRule"/>
</dbReference>
<organism evidence="20 21">
    <name type="scientific">Thermodesulfatator indicus (strain DSM 15286 / JCM 11887 / CIR29812)</name>
    <dbReference type="NCBI Taxonomy" id="667014"/>
    <lineage>
        <taxon>Bacteria</taxon>
        <taxon>Pseudomonadati</taxon>
        <taxon>Thermodesulfobacteriota</taxon>
        <taxon>Thermodesulfobacteria</taxon>
        <taxon>Thermodesulfobacteriales</taxon>
        <taxon>Thermodesulfatatoraceae</taxon>
        <taxon>Thermodesulfatator</taxon>
    </lineage>
</organism>
<dbReference type="PATRIC" id="fig|667014.3.peg.1499"/>
<comment type="function">
    <text evidence="15">Modifies the topological state of DNA by introducing positive supercoils in an ATP-dependent process, increasing the linking number in steps of +1. Binds to single-stranded DNA, transiently cleaves and then rejoins the ends, introducing a positive supercoil in the process. The scissile phosphodiester is attacked by the catalytic tyrosine of the enzyme, resulting in the formation of a DNA-(5'-phosphotyrosyl)-enzyme intermediate. Involved in rewinding DNA strands in regions of the chromosome that have opened up to allow replication, transcription, DNA repair and/or for DNA protection.</text>
</comment>
<dbReference type="EC" id="5.6.2.-" evidence="14"/>
<comment type="function">
    <text evidence="14">Modifies the topological state of DNA by introducing positive supercoils in an ATP-dependent process, increasing the linking number in steps of +1. Binds to single-stranded DNA, transiently cleaves and then rejoins the ends, introducing a positive supercoil in the process. The scissile phosphodiester is attacked by the catalytic tyrosine of the enzyme, resulting in the formation of a DNA-(5'-phosphotyrosyl)-enzyme intermediate. Probably involved in rewinding DNA strands in regions of the chromosome that have opened up to allow replication, transcription, DNA repair and/or for DNA protection.</text>
</comment>